<comment type="caution">
    <text evidence="14">The sequence shown here is derived from an EMBL/GenBank/DDBJ whole genome shotgun (WGS) entry which is preliminary data.</text>
</comment>
<keyword evidence="9" id="KW-0539">Nucleus</keyword>
<dbReference type="SUPFAM" id="SSF57667">
    <property type="entry name" value="beta-beta-alpha zinc fingers"/>
    <property type="match status" value="2"/>
</dbReference>
<feature type="domain" description="C2H2-type" evidence="13">
    <location>
        <begin position="424"/>
        <end position="451"/>
    </location>
</feature>
<sequence>MIRINNTQYVHFLEQADALRRSGMMCDAVISVRNQIFRAHRLVLACASRRLAEKLALGGNEGPVRCTLESFSPRTFKQVLDFTYKQALEVTLDDLQLLLRAAEVLEIQPLEEQCRTQLEIIHCKNGEVDRTRQGSGKISEQKLREGPVQDEKLGPSVGEESDSIIIEDNSPVDPVKTPDSPQPPMKKARTPSSSVTQFDRVSVISRHAGSSAAFSCPWTFPSSLKTVATLKRVADYTGFIPCHPVQHPDQSAVPYSFSSTTPHVLPLLAPHFQSSVVAYSDLNSAYAQGFYARSEGIESIIKQGLLKRKGRSFQSSESSNTNGPESSTDSPGERHQRSKCPYDEPGLRNTSSATSASCAQTQIFTQGDLKQWEAPKGHRADAHTFVMCVEWQENESCGGSCFKGTGDVTQQQSRQQGHKAGKPHQCQHCPKKFSLKHQLDTHLRVHTGEKPFECRLCGQRSRDYSAMIKHLRTHNGASPYRCTLCLEFCSSLVAMQRHIKNHAVQEFPPGWTISSTYLYNSHT</sequence>
<dbReference type="GO" id="GO:0008270">
    <property type="term" value="F:zinc ion binding"/>
    <property type="evidence" value="ECO:0007669"/>
    <property type="project" value="UniProtKB-KW"/>
</dbReference>
<evidence type="ECO:0000313" key="14">
    <source>
        <dbReference type="EMBL" id="TWW79373.1"/>
    </source>
</evidence>
<feature type="region of interest" description="Disordered" evidence="11">
    <location>
        <begin position="130"/>
        <end position="194"/>
    </location>
</feature>
<keyword evidence="6" id="KW-0862">Zinc</keyword>
<dbReference type="FunFam" id="3.30.160.60:FF:000553">
    <property type="entry name" value="Zinc finger and BTB domain-containing protein 16"/>
    <property type="match status" value="1"/>
</dbReference>
<feature type="compositionally biased region" description="Basic and acidic residues" evidence="11">
    <location>
        <begin position="139"/>
        <end position="153"/>
    </location>
</feature>
<keyword evidence="4" id="KW-0677">Repeat</keyword>
<evidence type="ECO:0000256" key="3">
    <source>
        <dbReference type="ARBA" id="ARBA00022723"/>
    </source>
</evidence>
<feature type="compositionally biased region" description="Polar residues" evidence="11">
    <location>
        <begin position="312"/>
        <end position="330"/>
    </location>
</feature>
<dbReference type="PANTHER" id="PTHR46105:SF6">
    <property type="entry name" value="ZINC FINGER AND BTB DOMAIN-CONTAINING PROTEIN 7A"/>
    <property type="match status" value="1"/>
</dbReference>
<evidence type="ECO:0000256" key="5">
    <source>
        <dbReference type="ARBA" id="ARBA00022771"/>
    </source>
</evidence>
<comment type="subcellular location">
    <subcellularLocation>
        <location evidence="1">Nucleus</location>
    </subcellularLocation>
</comment>
<dbReference type="FunFam" id="3.30.160.60:FF:002171">
    <property type="entry name" value="Zinc finger and BTB domain-containing protein 16"/>
    <property type="match status" value="1"/>
</dbReference>
<dbReference type="InterPro" id="IPR050457">
    <property type="entry name" value="ZnFinger_BTB_dom_contain"/>
</dbReference>
<dbReference type="SMART" id="SM00355">
    <property type="entry name" value="ZnF_C2H2"/>
    <property type="match status" value="3"/>
</dbReference>
<dbReference type="GO" id="GO:0000978">
    <property type="term" value="F:RNA polymerase II cis-regulatory region sequence-specific DNA binding"/>
    <property type="evidence" value="ECO:0007669"/>
    <property type="project" value="TreeGrafter"/>
</dbReference>
<feature type="compositionally biased region" description="Basic and acidic residues" evidence="11">
    <location>
        <begin position="331"/>
        <end position="346"/>
    </location>
</feature>
<feature type="domain" description="BTB" evidence="12">
    <location>
        <begin position="26"/>
        <end position="92"/>
    </location>
</feature>
<keyword evidence="15" id="KW-1185">Reference proteome</keyword>
<dbReference type="InterPro" id="IPR000210">
    <property type="entry name" value="BTB/POZ_dom"/>
</dbReference>
<evidence type="ECO:0000256" key="8">
    <source>
        <dbReference type="ARBA" id="ARBA00023163"/>
    </source>
</evidence>
<feature type="domain" description="C2H2-type" evidence="13">
    <location>
        <begin position="452"/>
        <end position="479"/>
    </location>
</feature>
<dbReference type="EMBL" id="RHFK02000002">
    <property type="protein sequence ID" value="TWW79373.1"/>
    <property type="molecule type" value="Genomic_DNA"/>
</dbReference>
<evidence type="ECO:0000256" key="2">
    <source>
        <dbReference type="ARBA" id="ARBA00006991"/>
    </source>
</evidence>
<dbReference type="PROSITE" id="PS00028">
    <property type="entry name" value="ZINC_FINGER_C2H2_1"/>
    <property type="match status" value="2"/>
</dbReference>
<evidence type="ECO:0000259" key="12">
    <source>
        <dbReference type="PROSITE" id="PS50097"/>
    </source>
</evidence>
<organism evidence="14 15">
    <name type="scientific">Takifugu flavidus</name>
    <name type="common">sansaifugu</name>
    <dbReference type="NCBI Taxonomy" id="433684"/>
    <lineage>
        <taxon>Eukaryota</taxon>
        <taxon>Metazoa</taxon>
        <taxon>Chordata</taxon>
        <taxon>Craniata</taxon>
        <taxon>Vertebrata</taxon>
        <taxon>Euteleostomi</taxon>
        <taxon>Actinopterygii</taxon>
        <taxon>Neopterygii</taxon>
        <taxon>Teleostei</taxon>
        <taxon>Neoteleostei</taxon>
        <taxon>Acanthomorphata</taxon>
        <taxon>Eupercaria</taxon>
        <taxon>Tetraodontiformes</taxon>
        <taxon>Tetradontoidea</taxon>
        <taxon>Tetraodontidae</taxon>
        <taxon>Takifugu</taxon>
    </lineage>
</organism>
<comment type="similarity">
    <text evidence="2">Belongs to the krueppel C2H2-type zinc-finger protein family.</text>
</comment>
<evidence type="ECO:0000259" key="13">
    <source>
        <dbReference type="PROSITE" id="PS50157"/>
    </source>
</evidence>
<proteinExistence type="inferred from homology"/>
<dbReference type="SUPFAM" id="SSF54695">
    <property type="entry name" value="POZ domain"/>
    <property type="match status" value="1"/>
</dbReference>
<accession>A0A5C6PIU6</accession>
<dbReference type="Gene3D" id="3.30.160.60">
    <property type="entry name" value="Classic Zinc Finger"/>
    <property type="match status" value="2"/>
</dbReference>
<dbReference type="Proteomes" id="UP000324091">
    <property type="component" value="Chromosome 10"/>
</dbReference>
<dbReference type="Pfam" id="PF00096">
    <property type="entry name" value="zf-C2H2"/>
    <property type="match status" value="1"/>
</dbReference>
<evidence type="ECO:0000256" key="6">
    <source>
        <dbReference type="ARBA" id="ARBA00022833"/>
    </source>
</evidence>
<dbReference type="InterPro" id="IPR013087">
    <property type="entry name" value="Znf_C2H2_type"/>
</dbReference>
<gene>
    <name evidence="14" type="ORF">D4764_10G0004030</name>
</gene>
<dbReference type="PROSITE" id="PS50157">
    <property type="entry name" value="ZINC_FINGER_C2H2_2"/>
    <property type="match status" value="2"/>
</dbReference>
<reference evidence="14 15" key="1">
    <citation type="submission" date="2019-04" db="EMBL/GenBank/DDBJ databases">
        <title>Chromosome genome assembly for Takifugu flavidus.</title>
        <authorList>
            <person name="Xiao S."/>
        </authorList>
    </citation>
    <scope>NUCLEOTIDE SEQUENCE [LARGE SCALE GENOMIC DNA]</scope>
    <source>
        <strain evidence="14">HTHZ2018</strain>
        <tissue evidence="14">Muscle</tissue>
    </source>
</reference>
<evidence type="ECO:0000256" key="10">
    <source>
        <dbReference type="PROSITE-ProRule" id="PRU00042"/>
    </source>
</evidence>
<dbReference type="InterPro" id="IPR011333">
    <property type="entry name" value="SKP1/BTB/POZ_sf"/>
</dbReference>
<dbReference type="Pfam" id="PF00651">
    <property type="entry name" value="BTB"/>
    <property type="match status" value="1"/>
</dbReference>
<protein>
    <submittedName>
        <fullName evidence="14">Zinc finger and BTB domain-containing protein 16-A</fullName>
    </submittedName>
</protein>
<dbReference type="Gene3D" id="3.30.710.10">
    <property type="entry name" value="Potassium Channel Kv1.1, Chain A"/>
    <property type="match status" value="1"/>
</dbReference>
<keyword evidence="3" id="KW-0479">Metal-binding</keyword>
<dbReference type="GO" id="GO:0000981">
    <property type="term" value="F:DNA-binding transcription factor activity, RNA polymerase II-specific"/>
    <property type="evidence" value="ECO:0007669"/>
    <property type="project" value="TreeGrafter"/>
</dbReference>
<evidence type="ECO:0000256" key="7">
    <source>
        <dbReference type="ARBA" id="ARBA00023015"/>
    </source>
</evidence>
<evidence type="ECO:0000256" key="4">
    <source>
        <dbReference type="ARBA" id="ARBA00022737"/>
    </source>
</evidence>
<dbReference type="GO" id="GO:0005634">
    <property type="term" value="C:nucleus"/>
    <property type="evidence" value="ECO:0007669"/>
    <property type="project" value="UniProtKB-SubCell"/>
</dbReference>
<evidence type="ECO:0000256" key="11">
    <source>
        <dbReference type="SAM" id="MobiDB-lite"/>
    </source>
</evidence>
<dbReference type="SMART" id="SM00225">
    <property type="entry name" value="BTB"/>
    <property type="match status" value="1"/>
</dbReference>
<keyword evidence="7" id="KW-0805">Transcription regulation</keyword>
<feature type="region of interest" description="Disordered" evidence="11">
    <location>
        <begin position="311"/>
        <end position="354"/>
    </location>
</feature>
<dbReference type="AlphaFoldDB" id="A0A5C6PIU6"/>
<keyword evidence="8" id="KW-0804">Transcription</keyword>
<evidence type="ECO:0000256" key="9">
    <source>
        <dbReference type="ARBA" id="ARBA00023242"/>
    </source>
</evidence>
<evidence type="ECO:0000313" key="15">
    <source>
        <dbReference type="Proteomes" id="UP000324091"/>
    </source>
</evidence>
<evidence type="ECO:0000256" key="1">
    <source>
        <dbReference type="ARBA" id="ARBA00004123"/>
    </source>
</evidence>
<name>A0A5C6PIU6_9TELE</name>
<dbReference type="PANTHER" id="PTHR46105">
    <property type="entry name" value="AGAP004733-PA"/>
    <property type="match status" value="1"/>
</dbReference>
<keyword evidence="5 10" id="KW-0863">Zinc-finger</keyword>
<dbReference type="InterPro" id="IPR036236">
    <property type="entry name" value="Znf_C2H2_sf"/>
</dbReference>
<dbReference type="PROSITE" id="PS50097">
    <property type="entry name" value="BTB"/>
    <property type="match status" value="1"/>
</dbReference>